<name>A0ABS5QKU8_9BACT</name>
<comment type="caution">
    <text evidence="3">The sequence shown here is derived from an EMBL/GenBank/DDBJ whole genome shotgun (WGS) entry which is preliminary data.</text>
</comment>
<proteinExistence type="predicted"/>
<dbReference type="EMBL" id="JAEDAM010000018">
    <property type="protein sequence ID" value="MBS8121845.1"/>
    <property type="molecule type" value="Genomic_DNA"/>
</dbReference>
<dbReference type="Proteomes" id="UP000680365">
    <property type="component" value="Unassembled WGS sequence"/>
</dbReference>
<organism evidence="3 4">
    <name type="scientific">Candidatus Vampirococcus lugosii</name>
    <dbReference type="NCBI Taxonomy" id="2789015"/>
    <lineage>
        <taxon>Bacteria</taxon>
        <taxon>Candidatus Absconditibacteriota</taxon>
        <taxon>Vampirococcus</taxon>
    </lineage>
</organism>
<evidence type="ECO:0000256" key="1">
    <source>
        <dbReference type="SAM" id="MobiDB-lite"/>
    </source>
</evidence>
<feature type="transmembrane region" description="Helical" evidence="2">
    <location>
        <begin position="6"/>
        <end position="25"/>
    </location>
</feature>
<feature type="region of interest" description="Disordered" evidence="1">
    <location>
        <begin position="34"/>
        <end position="63"/>
    </location>
</feature>
<keyword evidence="2" id="KW-0812">Transmembrane</keyword>
<accession>A0ABS5QKU8</accession>
<dbReference type="RefSeq" id="WP_213348739.1">
    <property type="nucleotide sequence ID" value="NZ_JAEDAM010000018.1"/>
</dbReference>
<gene>
    <name evidence="3" type="ORF">VAMP_30n86</name>
</gene>
<sequence length="63" mass="7154">MYKYILIILFIIIFSITVLYLIFSFQNNSGNNGKLDSQEGGTSSHNIEQNIPDNITGSRKVSW</sequence>
<evidence type="ECO:0000256" key="2">
    <source>
        <dbReference type="SAM" id="Phobius"/>
    </source>
</evidence>
<keyword evidence="4" id="KW-1185">Reference proteome</keyword>
<protein>
    <submittedName>
        <fullName evidence="3">Uncharacterized protein</fullName>
    </submittedName>
</protein>
<evidence type="ECO:0000313" key="4">
    <source>
        <dbReference type="Proteomes" id="UP000680365"/>
    </source>
</evidence>
<reference evidence="3 4" key="1">
    <citation type="journal article" date="2021" name="Nat. Commun.">
        <title>Reductive evolution and unique predatory mode in the CPR bacterium Vampirococcus lugosii.</title>
        <authorList>
            <person name="Moreira D."/>
            <person name="Zivanovic Y."/>
            <person name="Lopez-Archilla A.I."/>
            <person name="Iniesto M."/>
            <person name="Lopez-Garcia P."/>
        </authorList>
    </citation>
    <scope>NUCLEOTIDE SEQUENCE [LARGE SCALE GENOMIC DNA]</scope>
    <source>
        <strain evidence="3">Chiprana</strain>
    </source>
</reference>
<keyword evidence="2" id="KW-0472">Membrane</keyword>
<keyword evidence="2" id="KW-1133">Transmembrane helix</keyword>
<evidence type="ECO:0000313" key="3">
    <source>
        <dbReference type="EMBL" id="MBS8121845.1"/>
    </source>
</evidence>